<dbReference type="GO" id="GO:0046464">
    <property type="term" value="P:acylglycerol catabolic process"/>
    <property type="evidence" value="ECO:0007669"/>
    <property type="project" value="TreeGrafter"/>
</dbReference>
<reference evidence="2 3" key="1">
    <citation type="submission" date="2013-02" db="EMBL/GenBank/DDBJ databases">
        <authorList>
            <person name="Fiebig A."/>
            <person name="Goeker M."/>
            <person name="Klenk H.-P.P."/>
        </authorList>
    </citation>
    <scope>NUCLEOTIDE SEQUENCE [LARGE SCALE GENOMIC DNA]</scope>
    <source>
        <strain evidence="2 3">DSM 19309</strain>
    </source>
</reference>
<dbReference type="GO" id="GO:0047372">
    <property type="term" value="F:monoacylglycerol lipase activity"/>
    <property type="evidence" value="ECO:0007669"/>
    <property type="project" value="TreeGrafter"/>
</dbReference>
<dbReference type="Proteomes" id="UP000019666">
    <property type="component" value="Unassembled WGS sequence"/>
</dbReference>
<dbReference type="STRING" id="442562.Rumeso_04970"/>
<dbReference type="InterPro" id="IPR050266">
    <property type="entry name" value="AB_hydrolase_sf"/>
</dbReference>
<gene>
    <name evidence="2" type="ORF">Rumeso_04970</name>
</gene>
<dbReference type="InterPro" id="IPR029058">
    <property type="entry name" value="AB_hydrolase_fold"/>
</dbReference>
<dbReference type="HOGENOM" id="CLU_020336_1_1_5"/>
<dbReference type="PANTHER" id="PTHR43798:SF33">
    <property type="entry name" value="HYDROLASE, PUTATIVE (AFU_ORTHOLOGUE AFUA_2G14860)-RELATED"/>
    <property type="match status" value="1"/>
</dbReference>
<evidence type="ECO:0000313" key="3">
    <source>
        <dbReference type="Proteomes" id="UP000019666"/>
    </source>
</evidence>
<keyword evidence="2" id="KW-0378">Hydrolase</keyword>
<dbReference type="EMBL" id="AOSK01000136">
    <property type="protein sequence ID" value="EYD71569.1"/>
    <property type="molecule type" value="Genomic_DNA"/>
</dbReference>
<name>A0A017HCS9_9RHOB</name>
<dbReference type="PATRIC" id="fig|442562.3.peg.4891"/>
<organism evidence="2 3">
    <name type="scientific">Rubellimicrobium mesophilum DSM 19309</name>
    <dbReference type="NCBI Taxonomy" id="442562"/>
    <lineage>
        <taxon>Bacteria</taxon>
        <taxon>Pseudomonadati</taxon>
        <taxon>Pseudomonadota</taxon>
        <taxon>Alphaproteobacteria</taxon>
        <taxon>Rhodobacterales</taxon>
        <taxon>Roseobacteraceae</taxon>
        <taxon>Rubellimicrobium</taxon>
    </lineage>
</organism>
<feature type="domain" description="AB hydrolase-1" evidence="1">
    <location>
        <begin position="22"/>
        <end position="259"/>
    </location>
</feature>
<dbReference type="OrthoDB" id="9791366at2"/>
<accession>A0A017HCS9</accession>
<dbReference type="Pfam" id="PF00561">
    <property type="entry name" value="Abhydrolase_1"/>
    <property type="match status" value="1"/>
</dbReference>
<dbReference type="Gene3D" id="3.40.50.1820">
    <property type="entry name" value="alpha/beta hydrolase"/>
    <property type="match status" value="1"/>
</dbReference>
<dbReference type="RefSeq" id="WP_037284348.1">
    <property type="nucleotide sequence ID" value="NZ_KK088637.1"/>
</dbReference>
<evidence type="ECO:0000259" key="1">
    <source>
        <dbReference type="Pfam" id="PF00561"/>
    </source>
</evidence>
<sequence length="284" mass="31190">MPHFTTGDGAQLHFTDEGEGLPVLALAGLTRNGGDFDHVAPLLPGVRLIRLDARGRGRSDFTGPETYNVWQEAKDATALLDHLGIGRAALLGTSRGGLVGMVLAATAKDRLLGVALNDVGPVIEARGLVVIAGYLGRRPAQRTWDEAARARAALWSHFRDVPHERWLHEVRNHYEETPEGLQLRYDPRLREAFLPPEGGEFPALWPFFEALDRLPVAVIRGETSDILSPETLAEMRRRRPDMIVAEVPGRGHVPFLDEPQSLAALHAWLDLCREARGASPAPVD</sequence>
<dbReference type="PANTHER" id="PTHR43798">
    <property type="entry name" value="MONOACYLGLYCEROL LIPASE"/>
    <property type="match status" value="1"/>
</dbReference>
<dbReference type="InterPro" id="IPR000073">
    <property type="entry name" value="AB_hydrolase_1"/>
</dbReference>
<protein>
    <submittedName>
        <fullName evidence="2">Hydrolase, alpha/beta fold protein family</fullName>
    </submittedName>
</protein>
<dbReference type="SUPFAM" id="SSF53474">
    <property type="entry name" value="alpha/beta-Hydrolases"/>
    <property type="match status" value="1"/>
</dbReference>
<comment type="caution">
    <text evidence="2">The sequence shown here is derived from an EMBL/GenBank/DDBJ whole genome shotgun (WGS) entry which is preliminary data.</text>
</comment>
<keyword evidence="3" id="KW-1185">Reference proteome</keyword>
<evidence type="ECO:0000313" key="2">
    <source>
        <dbReference type="EMBL" id="EYD71569.1"/>
    </source>
</evidence>
<proteinExistence type="predicted"/>
<dbReference type="AlphaFoldDB" id="A0A017HCS9"/>
<dbReference type="GO" id="GO:0016020">
    <property type="term" value="C:membrane"/>
    <property type="evidence" value="ECO:0007669"/>
    <property type="project" value="TreeGrafter"/>
</dbReference>